<evidence type="ECO:0000313" key="11">
    <source>
        <dbReference type="EMBL" id="MEQ2271864.1"/>
    </source>
</evidence>
<dbReference type="SUPFAM" id="SSF101353">
    <property type="entry name" value="Putative anticodon-binding domain of alanyl-tRNA synthetase (AlaRS)"/>
    <property type="match status" value="1"/>
</dbReference>
<keyword evidence="7" id="KW-0648">Protein biosynthesis</keyword>
<evidence type="ECO:0000259" key="10">
    <source>
        <dbReference type="PROSITE" id="PS50860"/>
    </source>
</evidence>
<keyword evidence="5" id="KW-0067">ATP-binding</keyword>
<sequence length="378" mass="41557">SMPSLTSRPVGPSSASVAWSLHRDLGFPLDLVNLMLEERGVQVDHQALDRLISKNQKMLSEQQAGVRPRLLPDVLSLAELQRSGVPHTDDTLKYRYRLENGRYGTQLPAQVTRDDELTAVTPPLPRSSVPSLPSHSFGPGGQSHDQGYLIRGGLEDVLYSVEAVIRAGGYVVHQVTVPDLLKTGDQVQLHLNEAHRLSCMVKHTATHILNFALRKVLGPSVQQRGSHISADHLRFDFSVKGSLSSSQLQQVETCVNEIISANLVVHTSEVPLQKARTIQGLRTVDEIYPDPVRVVSFEVPVSELLDGGSVRETSVELCCGTKTCSTDQLPFTTGDENWCEDHESQVFKEQVLNSTGVRVLSLIHRCVSAQTPAADQHH</sequence>
<dbReference type="InterPro" id="IPR050058">
    <property type="entry name" value="Ala-tRNA_ligase"/>
</dbReference>
<dbReference type="PANTHER" id="PTHR11777">
    <property type="entry name" value="ALANYL-TRNA SYNTHETASE"/>
    <property type="match status" value="1"/>
</dbReference>
<evidence type="ECO:0000256" key="5">
    <source>
        <dbReference type="ARBA" id="ARBA00022840"/>
    </source>
</evidence>
<gene>
    <name evidence="11" type="ORF">XENORESO_010321</name>
</gene>
<evidence type="ECO:0000256" key="7">
    <source>
        <dbReference type="ARBA" id="ARBA00022917"/>
    </source>
</evidence>
<reference evidence="11 12" key="1">
    <citation type="submission" date="2021-06" db="EMBL/GenBank/DDBJ databases">
        <authorList>
            <person name="Palmer J.M."/>
        </authorList>
    </citation>
    <scope>NUCLEOTIDE SEQUENCE [LARGE SCALE GENOMIC DNA]</scope>
    <source>
        <strain evidence="11 12">XR_2019</strain>
        <tissue evidence="11">Muscle</tissue>
    </source>
</reference>
<dbReference type="Gene3D" id="2.40.30.130">
    <property type="match status" value="1"/>
</dbReference>
<evidence type="ECO:0000256" key="8">
    <source>
        <dbReference type="ARBA" id="ARBA00023146"/>
    </source>
</evidence>
<evidence type="ECO:0000256" key="3">
    <source>
        <dbReference type="ARBA" id="ARBA00022598"/>
    </source>
</evidence>
<keyword evidence="8" id="KW-0030">Aminoacyl-tRNA synthetase</keyword>
<feature type="compositionally biased region" description="Low complexity" evidence="9">
    <location>
        <begin position="126"/>
        <end position="136"/>
    </location>
</feature>
<evidence type="ECO:0000313" key="12">
    <source>
        <dbReference type="Proteomes" id="UP001444071"/>
    </source>
</evidence>
<dbReference type="InterPro" id="IPR018163">
    <property type="entry name" value="Thr/Ala-tRNA-synth_IIc_edit"/>
</dbReference>
<keyword evidence="4" id="KW-0547">Nucleotide-binding</keyword>
<dbReference type="InterPro" id="IPR018164">
    <property type="entry name" value="Ala-tRNA-synth_IIc_N"/>
</dbReference>
<dbReference type="Pfam" id="PF01411">
    <property type="entry name" value="tRNA-synt_2c"/>
    <property type="match status" value="1"/>
</dbReference>
<evidence type="ECO:0000256" key="6">
    <source>
        <dbReference type="ARBA" id="ARBA00022884"/>
    </source>
</evidence>
<organism evidence="11 12">
    <name type="scientific">Xenotaenia resolanae</name>
    <dbReference type="NCBI Taxonomy" id="208358"/>
    <lineage>
        <taxon>Eukaryota</taxon>
        <taxon>Metazoa</taxon>
        <taxon>Chordata</taxon>
        <taxon>Craniata</taxon>
        <taxon>Vertebrata</taxon>
        <taxon>Euteleostomi</taxon>
        <taxon>Actinopterygii</taxon>
        <taxon>Neopterygii</taxon>
        <taxon>Teleostei</taxon>
        <taxon>Neoteleostei</taxon>
        <taxon>Acanthomorphata</taxon>
        <taxon>Ovalentaria</taxon>
        <taxon>Atherinomorphae</taxon>
        <taxon>Cyprinodontiformes</taxon>
        <taxon>Goodeidae</taxon>
        <taxon>Xenotaenia</taxon>
    </lineage>
</organism>
<dbReference type="PANTHER" id="PTHR11777:SF8">
    <property type="entry name" value="ALANINE--TRNA LIGASE, MITOCHONDRIAL"/>
    <property type="match status" value="1"/>
</dbReference>
<dbReference type="Proteomes" id="UP001444071">
    <property type="component" value="Unassembled WGS sequence"/>
</dbReference>
<feature type="non-terminal residue" evidence="11">
    <location>
        <position position="1"/>
    </location>
</feature>
<feature type="region of interest" description="Disordered" evidence="9">
    <location>
        <begin position="119"/>
        <end position="143"/>
    </location>
</feature>
<dbReference type="PROSITE" id="PS50860">
    <property type="entry name" value="AA_TRNA_LIGASE_II_ALA"/>
    <property type="match status" value="1"/>
</dbReference>
<dbReference type="SUPFAM" id="SSF55186">
    <property type="entry name" value="ThrRS/AlaRS common domain"/>
    <property type="match status" value="1"/>
</dbReference>
<evidence type="ECO:0000256" key="1">
    <source>
        <dbReference type="ARBA" id="ARBA00008226"/>
    </source>
</evidence>
<keyword evidence="3" id="KW-0436">Ligase</keyword>
<keyword evidence="12" id="KW-1185">Reference proteome</keyword>
<evidence type="ECO:0000256" key="2">
    <source>
        <dbReference type="ARBA" id="ARBA00022555"/>
    </source>
</evidence>
<name>A0ABV0WQY2_9TELE</name>
<protein>
    <recommendedName>
        <fullName evidence="10">Alanyl-transfer RNA synthetases family profile domain-containing protein</fullName>
    </recommendedName>
</protein>
<accession>A0ABV0WQY2</accession>
<dbReference type="EMBL" id="JAHRIM010063251">
    <property type="protein sequence ID" value="MEQ2271864.1"/>
    <property type="molecule type" value="Genomic_DNA"/>
</dbReference>
<evidence type="ECO:0000256" key="4">
    <source>
        <dbReference type="ARBA" id="ARBA00022741"/>
    </source>
</evidence>
<dbReference type="InterPro" id="IPR018162">
    <property type="entry name" value="Ala-tRNA-ligase_IIc_anticod-bd"/>
</dbReference>
<dbReference type="InterPro" id="IPR018165">
    <property type="entry name" value="Ala-tRNA-synth_IIc_core"/>
</dbReference>
<proteinExistence type="inferred from homology"/>
<feature type="domain" description="Alanyl-transfer RNA synthetases family profile" evidence="10">
    <location>
        <begin position="1"/>
        <end position="329"/>
    </location>
</feature>
<keyword evidence="2" id="KW-0820">tRNA-binding</keyword>
<comment type="similarity">
    <text evidence="1">Belongs to the class-II aminoacyl-tRNA synthetase family.</text>
</comment>
<evidence type="ECO:0000256" key="9">
    <source>
        <dbReference type="SAM" id="MobiDB-lite"/>
    </source>
</evidence>
<keyword evidence="6" id="KW-0694">RNA-binding</keyword>
<dbReference type="Gene3D" id="3.30.980.10">
    <property type="entry name" value="Threonyl-trna Synthetase, Chain A, domain 2"/>
    <property type="match status" value="1"/>
</dbReference>
<comment type="caution">
    <text evidence="11">The sequence shown here is derived from an EMBL/GenBank/DDBJ whole genome shotgun (WGS) entry which is preliminary data.</text>
</comment>